<evidence type="ECO:0000313" key="1">
    <source>
        <dbReference type="EMBL" id="QBD82220.1"/>
    </source>
</evidence>
<sequence>MISFAPFVVFEKLENSIFFILSTYTLFDALALIVHDTFHVEAVPEYAPTTIAVCWLRAVSN</sequence>
<protein>
    <submittedName>
        <fullName evidence="1">Uncharacterized protein</fullName>
    </submittedName>
</protein>
<proteinExistence type="predicted"/>
<keyword evidence="2" id="KW-1185">Reference proteome</keyword>
<dbReference type="RefSeq" id="WP_129893289.1">
    <property type="nucleotide sequence ID" value="NZ_CP035758.1"/>
</dbReference>
<dbReference type="AlphaFoldDB" id="A0A4P6K396"/>
<name>A0A4P6K396_KTERU</name>
<evidence type="ECO:0000313" key="2">
    <source>
        <dbReference type="Proteomes" id="UP000290365"/>
    </source>
</evidence>
<dbReference type="Proteomes" id="UP000290365">
    <property type="component" value="Chromosome"/>
</dbReference>
<reference evidence="1 2" key="1">
    <citation type="submission" date="2019-01" db="EMBL/GenBank/DDBJ databases">
        <title>Ktedonosporobacter rubrisoli SCAWS-G2.</title>
        <authorList>
            <person name="Huang Y."/>
            <person name="Yan B."/>
        </authorList>
    </citation>
    <scope>NUCLEOTIDE SEQUENCE [LARGE SCALE GENOMIC DNA]</scope>
    <source>
        <strain evidence="1 2">SCAWS-G2</strain>
    </source>
</reference>
<dbReference type="EMBL" id="CP035758">
    <property type="protein sequence ID" value="QBD82220.1"/>
    <property type="molecule type" value="Genomic_DNA"/>
</dbReference>
<accession>A0A4P6K396</accession>
<gene>
    <name evidence="1" type="ORF">EPA93_42075</name>
</gene>
<dbReference type="KEGG" id="kbs:EPA93_42075"/>
<organism evidence="1 2">
    <name type="scientific">Ktedonosporobacter rubrisoli</name>
    <dbReference type="NCBI Taxonomy" id="2509675"/>
    <lineage>
        <taxon>Bacteria</taxon>
        <taxon>Bacillati</taxon>
        <taxon>Chloroflexota</taxon>
        <taxon>Ktedonobacteria</taxon>
        <taxon>Ktedonobacterales</taxon>
        <taxon>Ktedonosporobacteraceae</taxon>
        <taxon>Ktedonosporobacter</taxon>
    </lineage>
</organism>